<evidence type="ECO:0000256" key="1">
    <source>
        <dbReference type="SAM" id="MobiDB-lite"/>
    </source>
</evidence>
<dbReference type="RefSeq" id="WP_345687854.1">
    <property type="nucleotide sequence ID" value="NZ_BAABRO010000019.1"/>
</dbReference>
<name>A0ABP9W122_9BACT</name>
<feature type="chain" id="PRO_5047243762" description="Tll0287-like domain-containing protein" evidence="2">
    <location>
        <begin position="23"/>
        <end position="198"/>
    </location>
</feature>
<dbReference type="InterPro" id="IPR021796">
    <property type="entry name" value="Tll0287-like_dom"/>
</dbReference>
<reference evidence="4 5" key="1">
    <citation type="submission" date="2024-02" db="EMBL/GenBank/DDBJ databases">
        <title>Rhodopirellula caenicola NBRC 110016.</title>
        <authorList>
            <person name="Ichikawa N."/>
            <person name="Katano-Makiyama Y."/>
            <person name="Hidaka K."/>
        </authorList>
    </citation>
    <scope>NUCLEOTIDE SEQUENCE [LARGE SCALE GENOMIC DNA]</scope>
    <source>
        <strain evidence="4 5">NBRC 110016</strain>
    </source>
</reference>
<feature type="compositionally biased region" description="Polar residues" evidence="1">
    <location>
        <begin position="26"/>
        <end position="44"/>
    </location>
</feature>
<evidence type="ECO:0000259" key="3">
    <source>
        <dbReference type="Pfam" id="PF11845"/>
    </source>
</evidence>
<evidence type="ECO:0000313" key="4">
    <source>
        <dbReference type="EMBL" id="GAA5510168.1"/>
    </source>
</evidence>
<comment type="caution">
    <text evidence="4">The sequence shown here is derived from an EMBL/GenBank/DDBJ whole genome shotgun (WGS) entry which is preliminary data.</text>
</comment>
<evidence type="ECO:0000256" key="2">
    <source>
        <dbReference type="SAM" id="SignalP"/>
    </source>
</evidence>
<dbReference type="Pfam" id="PF11845">
    <property type="entry name" value="Tll0287-like"/>
    <property type="match status" value="1"/>
</dbReference>
<gene>
    <name evidence="4" type="ORF">Rcae01_05674</name>
</gene>
<keyword evidence="5" id="KW-1185">Reference proteome</keyword>
<dbReference type="EMBL" id="BAABRO010000019">
    <property type="protein sequence ID" value="GAA5510168.1"/>
    <property type="molecule type" value="Genomic_DNA"/>
</dbReference>
<feature type="signal peptide" evidence="2">
    <location>
        <begin position="1"/>
        <end position="22"/>
    </location>
</feature>
<organism evidence="4 5">
    <name type="scientific">Novipirellula caenicola</name>
    <dbReference type="NCBI Taxonomy" id="1536901"/>
    <lineage>
        <taxon>Bacteria</taxon>
        <taxon>Pseudomonadati</taxon>
        <taxon>Planctomycetota</taxon>
        <taxon>Planctomycetia</taxon>
        <taxon>Pirellulales</taxon>
        <taxon>Pirellulaceae</taxon>
        <taxon>Novipirellula</taxon>
    </lineage>
</organism>
<keyword evidence="2" id="KW-0732">Signal</keyword>
<feature type="domain" description="Tll0287-like" evidence="3">
    <location>
        <begin position="54"/>
        <end position="174"/>
    </location>
</feature>
<accession>A0ABP9W122</accession>
<dbReference type="Proteomes" id="UP001416858">
    <property type="component" value="Unassembled WGS sequence"/>
</dbReference>
<evidence type="ECO:0000313" key="5">
    <source>
        <dbReference type="Proteomes" id="UP001416858"/>
    </source>
</evidence>
<protein>
    <recommendedName>
        <fullName evidence="3">Tll0287-like domain-containing protein</fullName>
    </recommendedName>
</protein>
<proteinExistence type="predicted"/>
<feature type="region of interest" description="Disordered" evidence="1">
    <location>
        <begin position="26"/>
        <end position="54"/>
    </location>
</feature>
<sequence>MRHSISLALSLAICFALQLPSAGEESPSQASGSAAISGEPSESQDAVPPPTSLSEARARAKLLHETIHGTLQIVHRDFFDEDDAHAIPSASLEDVFHELATHYNIELKWLIVDTDVVNVDHQAEDEFEQAAVKALRAKHTYHEAVQADQYRFAGSIRLASQCLKCHVKHRTSTEDRTAGLLIAMPIRIANPAPANESH</sequence>